<dbReference type="KEGG" id="llu:AKJ09_05199"/>
<dbReference type="GO" id="GO:0009083">
    <property type="term" value="P:branched-chain amino acid catabolic process"/>
    <property type="evidence" value="ECO:0007669"/>
    <property type="project" value="TreeGrafter"/>
</dbReference>
<dbReference type="PATRIC" id="fig|1391654.3.peg.5271"/>
<name>A0A0K1PYD0_9BACT</name>
<keyword evidence="4" id="KW-0560">Oxidoreductase</keyword>
<comment type="function">
    <text evidence="2">E1 component of the 2-oxoglutarate dehydrogenase (OGDH) complex which catalyzes the decarboxylation of 2-oxoglutarate, the first step in the conversion of 2-oxoglutarate to succinyl-CoA and CO(2).</text>
</comment>
<proteinExistence type="predicted"/>
<dbReference type="Proteomes" id="UP000064967">
    <property type="component" value="Chromosome"/>
</dbReference>
<dbReference type="InterPro" id="IPR001017">
    <property type="entry name" value="DH_E1"/>
</dbReference>
<feature type="domain" description="Transketolase-like pyrimidine-binding" evidence="6">
    <location>
        <begin position="432"/>
        <end position="613"/>
    </location>
</feature>
<dbReference type="InterPro" id="IPR033248">
    <property type="entry name" value="Transketolase_C"/>
</dbReference>
<evidence type="ECO:0000313" key="8">
    <source>
        <dbReference type="Proteomes" id="UP000064967"/>
    </source>
</evidence>
<evidence type="ECO:0000256" key="1">
    <source>
        <dbReference type="ARBA" id="ARBA00001964"/>
    </source>
</evidence>
<evidence type="ECO:0000256" key="3">
    <source>
        <dbReference type="ARBA" id="ARBA00012277"/>
    </source>
</evidence>
<evidence type="ECO:0000313" key="7">
    <source>
        <dbReference type="EMBL" id="AKU98535.1"/>
    </source>
</evidence>
<evidence type="ECO:0000256" key="2">
    <source>
        <dbReference type="ARBA" id="ARBA00003906"/>
    </source>
</evidence>
<sequence>MVERSRMVDNMSAAPMPLLRARRSVERLLAACSSRPSGPSGPDAQRLSAPRLDLERIAPALARELFLSQLHCRLVDVEAHELRARNEGYYTICSAGHEGNVALGHLTRSTDPALLHYRSGAFFLARARRSATHALPNDAHPGIFELLLSLAASSDDPISGGRHKVFGSVRWGIPPQTSTIASHLPKAVGMAVAIDRAARLRQRAFSNVVHEGTVATEPDSIVICSFGDASLNHSTAQGALNAASWAAFQRVPVPVLFVCEDNGIGVSVRTPEGWVEARMRGMPGMTYVAGDGRDLSSAYEASARAVEICRTKRTPVFLHLRCERVWGHAGSDADSEYRTHDEIAGAEEHDPVVLSAQSLLDAGVMTGDEIRRELENVSEAVKKLAREAASRPKLKTRAEVMEPIAPSRPERVAEEARRTGYAERAADADKPKPLGHGIRAALGDLMRKYPEMLIFGEDVAEKGGVYGVTVGLWKAFGPARVFNTLLDEQTILGMAIGAGQVGLLPVPEIQFLAYLHNAEDQLRGEASTLSFFSRGQLTNPMVVRIAGLGYQKGFGGHFHNDDSLAVLRDLPGVIVGVPSRADDAAKMLRTLTAEARVDGRVCAFVEPIALYHTRDLFPGDGAWQFPLPPQGEAITVGEVGVYEETKLVADSKRARPNVVDLAIFTYGNGVPMSLRVARALAQKKVKARVIDLRWIAPLPEEAIRRHAQAAKAVLVVDECRRSGNVSEAIAALIADDGTLRTKPFARVTSSDSFVPLAEAANLVLLQEPEILEAAMKLTTSSKSKR</sequence>
<protein>
    <recommendedName>
        <fullName evidence="3">3-methyl-2-oxobutanoate dehydrogenase (2-methylpropanoyl-transferring)</fullName>
        <ecNumber evidence="3">1.2.4.4</ecNumber>
    </recommendedName>
</protein>
<dbReference type="GO" id="GO:0003863">
    <property type="term" value="F:branched-chain 2-oxo acid dehydrogenase activity"/>
    <property type="evidence" value="ECO:0007669"/>
    <property type="project" value="UniProtKB-EC"/>
</dbReference>
<dbReference type="SUPFAM" id="SSF52518">
    <property type="entry name" value="Thiamin diphosphate-binding fold (THDP-binding)"/>
    <property type="match status" value="2"/>
</dbReference>
<dbReference type="STRING" id="1391654.AKJ09_05199"/>
<dbReference type="SUPFAM" id="SSF52922">
    <property type="entry name" value="TK C-terminal domain-like"/>
    <property type="match status" value="1"/>
</dbReference>
<dbReference type="Gene3D" id="3.40.50.970">
    <property type="match status" value="2"/>
</dbReference>
<keyword evidence="8" id="KW-1185">Reference proteome</keyword>
<dbReference type="OrthoDB" id="9780894at2"/>
<keyword evidence="5" id="KW-0786">Thiamine pyrophosphate</keyword>
<dbReference type="Pfam" id="PF02779">
    <property type="entry name" value="Transket_pyr"/>
    <property type="match status" value="1"/>
</dbReference>
<reference evidence="7 8" key="1">
    <citation type="submission" date="2015-08" db="EMBL/GenBank/DDBJ databases">
        <authorList>
            <person name="Babu N.S."/>
            <person name="Beckwith C.J."/>
            <person name="Beseler K.G."/>
            <person name="Brison A."/>
            <person name="Carone J.V."/>
            <person name="Caskin T.P."/>
            <person name="Diamond M."/>
            <person name="Durham M.E."/>
            <person name="Foxe J.M."/>
            <person name="Go M."/>
            <person name="Henderson B.A."/>
            <person name="Jones I.B."/>
            <person name="McGettigan J.A."/>
            <person name="Micheletti S.J."/>
            <person name="Nasrallah M.E."/>
            <person name="Ortiz D."/>
            <person name="Piller C.R."/>
            <person name="Privatt S.R."/>
            <person name="Schneider S.L."/>
            <person name="Sharp S."/>
            <person name="Smith T.C."/>
            <person name="Stanton J.D."/>
            <person name="Ullery H.E."/>
            <person name="Wilson R.J."/>
            <person name="Serrano M.G."/>
            <person name="Buck G."/>
            <person name="Lee V."/>
            <person name="Wang Y."/>
            <person name="Carvalho R."/>
            <person name="Voegtly L."/>
            <person name="Shi R."/>
            <person name="Duckworth R."/>
            <person name="Johnson A."/>
            <person name="Loviza R."/>
            <person name="Walstead R."/>
            <person name="Shah Z."/>
            <person name="Kiflezghi M."/>
            <person name="Wade K."/>
            <person name="Ball S.L."/>
            <person name="Bradley K.W."/>
            <person name="Asai D.J."/>
            <person name="Bowman C.A."/>
            <person name="Russell D.A."/>
            <person name="Pope W.H."/>
            <person name="Jacobs-Sera D."/>
            <person name="Hendrix R.W."/>
            <person name="Hatfull G.F."/>
        </authorList>
    </citation>
    <scope>NUCLEOTIDE SEQUENCE [LARGE SCALE GENOMIC DNA]</scope>
    <source>
        <strain evidence="7 8">DSM 27648</strain>
    </source>
</reference>
<comment type="cofactor">
    <cofactor evidence="1">
        <name>thiamine diphosphate</name>
        <dbReference type="ChEBI" id="CHEBI:58937"/>
    </cofactor>
</comment>
<dbReference type="Gene3D" id="3.40.50.920">
    <property type="match status" value="1"/>
</dbReference>
<dbReference type="Pfam" id="PF00676">
    <property type="entry name" value="E1_dh"/>
    <property type="match status" value="1"/>
</dbReference>
<dbReference type="InterPro" id="IPR005475">
    <property type="entry name" value="Transketolase-like_Pyr-bd"/>
</dbReference>
<accession>A0A0K1PYD0</accession>
<evidence type="ECO:0000259" key="6">
    <source>
        <dbReference type="SMART" id="SM00861"/>
    </source>
</evidence>
<evidence type="ECO:0000256" key="5">
    <source>
        <dbReference type="ARBA" id="ARBA00023052"/>
    </source>
</evidence>
<dbReference type="Pfam" id="PF02780">
    <property type="entry name" value="Transketolase_C"/>
    <property type="match status" value="1"/>
</dbReference>
<dbReference type="AlphaFoldDB" id="A0A0K1PYD0"/>
<dbReference type="InterPro" id="IPR029061">
    <property type="entry name" value="THDP-binding"/>
</dbReference>
<dbReference type="InterPro" id="IPR009014">
    <property type="entry name" value="Transketo_C/PFOR_II"/>
</dbReference>
<organism evidence="7 8">
    <name type="scientific">Labilithrix luteola</name>
    <dbReference type="NCBI Taxonomy" id="1391654"/>
    <lineage>
        <taxon>Bacteria</taxon>
        <taxon>Pseudomonadati</taxon>
        <taxon>Myxococcota</taxon>
        <taxon>Polyangia</taxon>
        <taxon>Polyangiales</taxon>
        <taxon>Labilitrichaceae</taxon>
        <taxon>Labilithrix</taxon>
    </lineage>
</organism>
<dbReference type="EC" id="1.2.4.4" evidence="3"/>
<evidence type="ECO:0000256" key="4">
    <source>
        <dbReference type="ARBA" id="ARBA00023002"/>
    </source>
</evidence>
<dbReference type="EMBL" id="CP012333">
    <property type="protein sequence ID" value="AKU98535.1"/>
    <property type="molecule type" value="Genomic_DNA"/>
</dbReference>
<dbReference type="PANTHER" id="PTHR42980:SF1">
    <property type="entry name" value="2-OXOISOVALERATE DEHYDROGENASE SUBUNIT BETA, MITOCHONDRIAL"/>
    <property type="match status" value="1"/>
</dbReference>
<dbReference type="SMART" id="SM00861">
    <property type="entry name" value="Transket_pyr"/>
    <property type="match status" value="1"/>
</dbReference>
<dbReference type="GO" id="GO:0007584">
    <property type="term" value="P:response to nutrient"/>
    <property type="evidence" value="ECO:0007669"/>
    <property type="project" value="TreeGrafter"/>
</dbReference>
<gene>
    <name evidence="7" type="ORF">AKJ09_05199</name>
</gene>
<dbReference type="PANTHER" id="PTHR42980">
    <property type="entry name" value="2-OXOISOVALERATE DEHYDROGENASE SUBUNIT BETA-RELATED"/>
    <property type="match status" value="1"/>
</dbReference>